<keyword evidence="2" id="KW-1185">Reference proteome</keyword>
<gene>
    <name evidence="1" type="ORF">J1N35_004785</name>
</gene>
<proteinExistence type="predicted"/>
<comment type="caution">
    <text evidence="1">The sequence shown here is derived from an EMBL/GenBank/DDBJ whole genome shotgun (WGS) entry which is preliminary data.</text>
</comment>
<evidence type="ECO:0000313" key="2">
    <source>
        <dbReference type="Proteomes" id="UP000828251"/>
    </source>
</evidence>
<sequence>MLLALERRVINLEESMGDMRDTIKVVEGHTDKLDSMKEKLREFVLESLYSNVEAMQRMFYSTMDKLKVRDDALDSTVMALNE</sequence>
<protein>
    <submittedName>
        <fullName evidence="1">Uncharacterized protein</fullName>
    </submittedName>
</protein>
<dbReference type="OrthoDB" id="996639at2759"/>
<dbReference type="AlphaFoldDB" id="A0A9D4AIM8"/>
<reference evidence="1 2" key="1">
    <citation type="journal article" date="2021" name="Plant Biotechnol. J.">
        <title>Multi-omics assisted identification of the key and species-specific regulatory components of drought-tolerant mechanisms in Gossypium stocksii.</title>
        <authorList>
            <person name="Yu D."/>
            <person name="Ke L."/>
            <person name="Zhang D."/>
            <person name="Wu Y."/>
            <person name="Sun Y."/>
            <person name="Mei J."/>
            <person name="Sun J."/>
            <person name="Sun Y."/>
        </authorList>
    </citation>
    <scope>NUCLEOTIDE SEQUENCE [LARGE SCALE GENOMIC DNA]</scope>
    <source>
        <strain evidence="2">cv. E1</strain>
        <tissue evidence="1">Leaf</tissue>
    </source>
</reference>
<accession>A0A9D4AIM8</accession>
<name>A0A9D4AIM8_9ROSI</name>
<evidence type="ECO:0000313" key="1">
    <source>
        <dbReference type="EMBL" id="KAH1121625.1"/>
    </source>
</evidence>
<organism evidence="1 2">
    <name type="scientific">Gossypium stocksii</name>
    <dbReference type="NCBI Taxonomy" id="47602"/>
    <lineage>
        <taxon>Eukaryota</taxon>
        <taxon>Viridiplantae</taxon>
        <taxon>Streptophyta</taxon>
        <taxon>Embryophyta</taxon>
        <taxon>Tracheophyta</taxon>
        <taxon>Spermatophyta</taxon>
        <taxon>Magnoliopsida</taxon>
        <taxon>eudicotyledons</taxon>
        <taxon>Gunneridae</taxon>
        <taxon>Pentapetalae</taxon>
        <taxon>rosids</taxon>
        <taxon>malvids</taxon>
        <taxon>Malvales</taxon>
        <taxon>Malvaceae</taxon>
        <taxon>Malvoideae</taxon>
        <taxon>Gossypium</taxon>
    </lineage>
</organism>
<dbReference type="EMBL" id="JAIQCV010000002">
    <property type="protein sequence ID" value="KAH1121625.1"/>
    <property type="molecule type" value="Genomic_DNA"/>
</dbReference>
<dbReference type="Proteomes" id="UP000828251">
    <property type="component" value="Unassembled WGS sequence"/>
</dbReference>